<dbReference type="PANTHER" id="PTHR12542:SF182">
    <property type="entry name" value="EXOCYST SUBUNIT EXO70 FAMILY PROTEIN"/>
    <property type="match status" value="1"/>
</dbReference>
<dbReference type="Proteomes" id="UP001177003">
    <property type="component" value="Chromosome 6"/>
</dbReference>
<dbReference type="AlphaFoldDB" id="A0AA35ZD86"/>
<dbReference type="PANTHER" id="PTHR12542">
    <property type="entry name" value="EXOCYST COMPLEX PROTEIN EXO70"/>
    <property type="match status" value="1"/>
</dbReference>
<proteinExistence type="predicted"/>
<dbReference type="InterPro" id="IPR016159">
    <property type="entry name" value="Cullin_repeat-like_dom_sf"/>
</dbReference>
<gene>
    <name evidence="1" type="ORF">LSALG_LOCUS29067</name>
</gene>
<evidence type="ECO:0000313" key="2">
    <source>
        <dbReference type="Proteomes" id="UP001177003"/>
    </source>
</evidence>
<dbReference type="GO" id="GO:0000145">
    <property type="term" value="C:exocyst"/>
    <property type="evidence" value="ECO:0007669"/>
    <property type="project" value="InterPro"/>
</dbReference>
<dbReference type="EMBL" id="OX465082">
    <property type="protein sequence ID" value="CAI9289847.1"/>
    <property type="molecule type" value="Genomic_DNA"/>
</dbReference>
<accession>A0AA35ZD86</accession>
<dbReference type="GO" id="GO:0006887">
    <property type="term" value="P:exocytosis"/>
    <property type="evidence" value="ECO:0007669"/>
    <property type="project" value="InterPro"/>
</dbReference>
<dbReference type="Gene3D" id="1.20.1280.170">
    <property type="entry name" value="Exocyst complex component Exo70"/>
    <property type="match status" value="1"/>
</dbReference>
<sequence length="194" mass="21447">MKSPNFLNPCFFSLVSTPTPTLTHIHRLQSSLPPLASDYVYCSSYNKIVRDLGFFKRIATSAHFCSPLTSGDLRSTLPTGNLEFISPHRELCNLIGRGGAESSDNAVGGGVGGYLDSDDDEDDRFDDVEILVDHPMSDYNIRIEALPSSIINNLHEIAKRMVTVGYGKECSLAYSTYQREFLEESLSRLGFLGL</sequence>
<dbReference type="InterPro" id="IPR004140">
    <property type="entry name" value="Exo70"/>
</dbReference>
<protein>
    <submittedName>
        <fullName evidence="1">Uncharacterized protein</fullName>
    </submittedName>
</protein>
<reference evidence="1" key="1">
    <citation type="submission" date="2023-04" db="EMBL/GenBank/DDBJ databases">
        <authorList>
            <person name="Vijverberg K."/>
            <person name="Xiong W."/>
            <person name="Schranz E."/>
        </authorList>
    </citation>
    <scope>NUCLEOTIDE SEQUENCE</scope>
</reference>
<dbReference type="SUPFAM" id="SSF74788">
    <property type="entry name" value="Cullin repeat-like"/>
    <property type="match status" value="1"/>
</dbReference>
<name>A0AA35ZD86_LACSI</name>
<organism evidence="1 2">
    <name type="scientific">Lactuca saligna</name>
    <name type="common">Willowleaf lettuce</name>
    <dbReference type="NCBI Taxonomy" id="75948"/>
    <lineage>
        <taxon>Eukaryota</taxon>
        <taxon>Viridiplantae</taxon>
        <taxon>Streptophyta</taxon>
        <taxon>Embryophyta</taxon>
        <taxon>Tracheophyta</taxon>
        <taxon>Spermatophyta</taxon>
        <taxon>Magnoliopsida</taxon>
        <taxon>eudicotyledons</taxon>
        <taxon>Gunneridae</taxon>
        <taxon>Pentapetalae</taxon>
        <taxon>asterids</taxon>
        <taxon>campanulids</taxon>
        <taxon>Asterales</taxon>
        <taxon>Asteraceae</taxon>
        <taxon>Cichorioideae</taxon>
        <taxon>Cichorieae</taxon>
        <taxon>Lactucinae</taxon>
        <taxon>Lactuca</taxon>
    </lineage>
</organism>
<evidence type="ECO:0000313" key="1">
    <source>
        <dbReference type="EMBL" id="CAI9289847.1"/>
    </source>
</evidence>
<keyword evidence="2" id="KW-1185">Reference proteome</keyword>